<accession>A0A561QXE6</accession>
<comment type="caution">
    <text evidence="2">The sequence shown here is derived from an EMBL/GenBank/DDBJ whole genome shotgun (WGS) entry which is preliminary data.</text>
</comment>
<evidence type="ECO:0000256" key="1">
    <source>
        <dbReference type="SAM" id="MobiDB-lite"/>
    </source>
</evidence>
<dbReference type="AlphaFoldDB" id="A0A561QXE6"/>
<feature type="compositionally biased region" description="Basic and acidic residues" evidence="1">
    <location>
        <begin position="1"/>
        <end position="10"/>
    </location>
</feature>
<proteinExistence type="predicted"/>
<dbReference type="RefSeq" id="WP_348642843.1">
    <property type="nucleotide sequence ID" value="NZ_VIWP01000003.1"/>
</dbReference>
<keyword evidence="3" id="KW-1185">Reference proteome</keyword>
<reference evidence="2 3" key="1">
    <citation type="submission" date="2019-06" db="EMBL/GenBank/DDBJ databases">
        <title>Sorghum-associated microbial communities from plants grown in Nebraska, USA.</title>
        <authorList>
            <person name="Schachtman D."/>
        </authorList>
    </citation>
    <scope>NUCLEOTIDE SEQUENCE [LARGE SCALE GENOMIC DNA]</scope>
    <source>
        <strain evidence="2 3">1225</strain>
    </source>
</reference>
<feature type="compositionally biased region" description="Basic and acidic residues" evidence="1">
    <location>
        <begin position="17"/>
        <end position="36"/>
    </location>
</feature>
<dbReference type="Proteomes" id="UP000320653">
    <property type="component" value="Unassembled WGS sequence"/>
</dbReference>
<sequence length="146" mass="16506">MADGHYDHARAGQGDIAGKRTEHPKNGDTQLDHRPPLEVAAAAEKGLKLRAEFRRGGTTVGIARARDLQHRKNLSDQTVKRMVSYFKRHNVDKRADHFGDDANPSSGYIAWLLWGGDAGQKWAEQHMKQIEQAKTDARMRRFKPSH</sequence>
<gene>
    <name evidence="2" type="ORF">FHW37_103875</name>
</gene>
<evidence type="ECO:0000313" key="3">
    <source>
        <dbReference type="Proteomes" id="UP000320653"/>
    </source>
</evidence>
<dbReference type="EMBL" id="VIWP01000003">
    <property type="protein sequence ID" value="TWF55002.1"/>
    <property type="molecule type" value="Genomic_DNA"/>
</dbReference>
<feature type="region of interest" description="Disordered" evidence="1">
    <location>
        <begin position="1"/>
        <end position="36"/>
    </location>
</feature>
<organism evidence="2 3">
    <name type="scientific">Neorhizobium alkalisoli</name>
    <dbReference type="NCBI Taxonomy" id="528178"/>
    <lineage>
        <taxon>Bacteria</taxon>
        <taxon>Pseudomonadati</taxon>
        <taxon>Pseudomonadota</taxon>
        <taxon>Alphaproteobacteria</taxon>
        <taxon>Hyphomicrobiales</taxon>
        <taxon>Rhizobiaceae</taxon>
        <taxon>Rhizobium/Agrobacterium group</taxon>
        <taxon>Neorhizobium</taxon>
    </lineage>
</organism>
<protein>
    <submittedName>
        <fullName evidence="2">Uncharacterized protein</fullName>
    </submittedName>
</protein>
<name>A0A561QXE6_9HYPH</name>
<evidence type="ECO:0000313" key="2">
    <source>
        <dbReference type="EMBL" id="TWF55002.1"/>
    </source>
</evidence>